<dbReference type="Gene3D" id="1.10.10.60">
    <property type="entry name" value="Homeodomain-like"/>
    <property type="match status" value="1"/>
</dbReference>
<evidence type="ECO:0000313" key="4">
    <source>
        <dbReference type="Proteomes" id="UP000230069"/>
    </source>
</evidence>
<reference evidence="3 4" key="1">
    <citation type="submission" date="2017-09" db="EMBL/GenBank/DDBJ databases">
        <title>WGS assembly of Aquilegia coerulea Goldsmith.</title>
        <authorList>
            <person name="Hodges S."/>
            <person name="Kramer E."/>
            <person name="Nordborg M."/>
            <person name="Tomkins J."/>
            <person name="Borevitz J."/>
            <person name="Derieg N."/>
            <person name="Yan J."/>
            <person name="Mihaltcheva S."/>
            <person name="Hayes R.D."/>
            <person name="Rokhsar D."/>
        </authorList>
    </citation>
    <scope>NUCLEOTIDE SEQUENCE [LARGE SCALE GENOMIC DNA]</scope>
    <source>
        <strain evidence="4">cv. Goldsmith</strain>
    </source>
</reference>
<name>A0A2G5D2N5_AQUCA</name>
<dbReference type="PANTHER" id="PTHR33492">
    <property type="entry name" value="OSJNBA0043A12.37 PROTEIN-RELATED"/>
    <property type="match status" value="1"/>
</dbReference>
<accession>A0A2G5D2N5</accession>
<evidence type="ECO:0000256" key="1">
    <source>
        <dbReference type="SAM" id="MobiDB-lite"/>
    </source>
</evidence>
<dbReference type="STRING" id="218851.A0A2G5D2N5"/>
<dbReference type="InParanoid" id="A0A2G5D2N5"/>
<sequence length="263" mass="29860">MMMADQNNSTTHREYRKGNWTTQETMILINAKKMDEERRMKRASGPAVDSEGRSSASAAAGSGSGSGGARFPTELRWKWVEDYCWSNGCLRSQNQCNDKWDNLMRDYKKVREYESRLAERGDGDIGSYWKLERHERKDRNLPTNVLPQIYEALVEVVERKGMQKLSSSGGSACIMSSCVLERPITVLPPLLQHHSSDPTPPPLALPPPPHFHSFPTLAQILILVSIQNHQLKEGKQEIRTWTWTSPALLMTKLVLQSQEVLQL</sequence>
<dbReference type="PANTHER" id="PTHR33492:SF12">
    <property type="entry name" value="HOMEODOMAIN-LIKE SUPERFAMILY PROTEIN-RELATED"/>
    <property type="match status" value="1"/>
</dbReference>
<dbReference type="PROSITE" id="PS50090">
    <property type="entry name" value="MYB_LIKE"/>
    <property type="match status" value="1"/>
</dbReference>
<dbReference type="OrthoDB" id="1843873at2759"/>
<dbReference type="InterPro" id="IPR001005">
    <property type="entry name" value="SANT/Myb"/>
</dbReference>
<feature type="region of interest" description="Disordered" evidence="1">
    <location>
        <begin position="32"/>
        <end position="68"/>
    </location>
</feature>
<proteinExistence type="predicted"/>
<evidence type="ECO:0000313" key="3">
    <source>
        <dbReference type="EMBL" id="PIA37769.1"/>
    </source>
</evidence>
<evidence type="ECO:0000259" key="2">
    <source>
        <dbReference type="PROSITE" id="PS50090"/>
    </source>
</evidence>
<dbReference type="AlphaFoldDB" id="A0A2G5D2N5"/>
<gene>
    <name evidence="3" type="ORF">AQUCO_03000357v1</name>
</gene>
<protein>
    <recommendedName>
        <fullName evidence="2">Myb-like domain-containing protein</fullName>
    </recommendedName>
</protein>
<organism evidence="3 4">
    <name type="scientific">Aquilegia coerulea</name>
    <name type="common">Rocky mountain columbine</name>
    <dbReference type="NCBI Taxonomy" id="218851"/>
    <lineage>
        <taxon>Eukaryota</taxon>
        <taxon>Viridiplantae</taxon>
        <taxon>Streptophyta</taxon>
        <taxon>Embryophyta</taxon>
        <taxon>Tracheophyta</taxon>
        <taxon>Spermatophyta</taxon>
        <taxon>Magnoliopsida</taxon>
        <taxon>Ranunculales</taxon>
        <taxon>Ranunculaceae</taxon>
        <taxon>Thalictroideae</taxon>
        <taxon>Aquilegia</taxon>
    </lineage>
</organism>
<dbReference type="Proteomes" id="UP000230069">
    <property type="component" value="Unassembled WGS sequence"/>
</dbReference>
<keyword evidence="4" id="KW-1185">Reference proteome</keyword>
<dbReference type="InterPro" id="IPR044822">
    <property type="entry name" value="Myb_DNA-bind_4"/>
</dbReference>
<dbReference type="Pfam" id="PF13837">
    <property type="entry name" value="Myb_DNA-bind_4"/>
    <property type="match status" value="1"/>
</dbReference>
<dbReference type="EMBL" id="KZ305047">
    <property type="protein sequence ID" value="PIA37769.1"/>
    <property type="molecule type" value="Genomic_DNA"/>
</dbReference>
<feature type="domain" description="Myb-like" evidence="2">
    <location>
        <begin position="12"/>
        <end position="104"/>
    </location>
</feature>